<evidence type="ECO:0000256" key="1">
    <source>
        <dbReference type="PROSITE-ProRule" id="PRU00330"/>
    </source>
</evidence>
<gene>
    <name evidence="3" type="ORF">AW171_hschr2500</name>
</gene>
<dbReference type="GO" id="GO:0031625">
    <property type="term" value="F:ubiquitin protein ligase binding"/>
    <property type="evidence" value="ECO:0007669"/>
    <property type="project" value="InterPro"/>
</dbReference>
<accession>A0A125RDZ2</accession>
<dbReference type="InterPro" id="IPR059120">
    <property type="entry name" value="Cullin-like_AB"/>
</dbReference>
<evidence type="ECO:0000313" key="3">
    <source>
        <dbReference type="EMBL" id="AMD18970.1"/>
    </source>
</evidence>
<sequence length="694" mass="81322">MTYSKELESYHQQLVDAVAGYNETLIDDLECLLAWMDPNDDHNNHRMEPPSLRIKNSIKLLEFQEGKKTVLVQTLRQWILSQVRFHFFHFMENLEEYNDMVNLEKYYEFPLKYVNIFSQSELNSEIVRLRKYLLNRNPKFRSSMEERIRTLILYEDDFETAFILYNWMVKGLGHHMVKFVIDLLTGKVELFCQDKMEGNVDQGNVISRVFNSFVEKWWSQFIQLLQFPNENDQELSNLAYGCFEKKFIKIKSKELFNEIIPKFPISKPALLEMKDVIKCDSYELDRLVAQICRGFDTQLLIPSVTTIEILLYYVKAIKCLMVIDSTGRSLNRFTFKLKPKIKERSDLIITVLCAILELDSDEIIEVISKNTLTENPVLLGQLSRELKDSIALNFHSVSSIKTKTAVYSVAHERQDPVVKQFLEWTPEPGLFKEDVNKAGNINDDDTAELLELPKDVLEVVFQVFDSPEVLVNEFIKLITNHMLQMDGYVLSAKWSQLLKTLMNKYFRNNKQVLKSICEESNLVNVFVMWSDLEKSTSFQNWSSKLQLVPSNVYPKIISYLYWKISRKSQFGDYKLPPSLSTTFLQMEKAFEMKSPGRKLRFQKDQGTVDLLLTFEDGRQWANKVSIPKYTVLELFQRTRSGLSIANIVQAISMSQRHVEEILQYWCQEHVLFQRDKGSYAILENESREMIPSLH</sequence>
<dbReference type="EMBL" id="CP014242">
    <property type="protein sequence ID" value="AMD18970.1"/>
    <property type="molecule type" value="Genomic_DNA"/>
</dbReference>
<feature type="domain" description="Cullin family profile" evidence="2">
    <location>
        <begin position="459"/>
        <end position="666"/>
    </location>
</feature>
<dbReference type="AlphaFoldDB" id="A0A125RDZ2"/>
<organism evidence="3 4">
    <name type="scientific">Eremothecium sinecaudum</name>
    <dbReference type="NCBI Taxonomy" id="45286"/>
    <lineage>
        <taxon>Eukaryota</taxon>
        <taxon>Fungi</taxon>
        <taxon>Dikarya</taxon>
        <taxon>Ascomycota</taxon>
        <taxon>Saccharomycotina</taxon>
        <taxon>Saccharomycetes</taxon>
        <taxon>Saccharomycetales</taxon>
        <taxon>Saccharomycetaceae</taxon>
        <taxon>Eremothecium</taxon>
    </lineage>
</organism>
<dbReference type="OrthoDB" id="5581181at2759"/>
<dbReference type="GO" id="GO:0006511">
    <property type="term" value="P:ubiquitin-dependent protein catabolic process"/>
    <property type="evidence" value="ECO:0007669"/>
    <property type="project" value="InterPro"/>
</dbReference>
<dbReference type="STRING" id="45286.A0A125RDZ2"/>
<dbReference type="InterPro" id="IPR057975">
    <property type="entry name" value="TPR_ANAPC2"/>
</dbReference>
<reference evidence="3 4" key="1">
    <citation type="submission" date="2016-01" db="EMBL/GenBank/DDBJ databases">
        <title>Genome sequence of the yeast Holleya sinecauda.</title>
        <authorList>
            <person name="Dietrich F.S."/>
        </authorList>
    </citation>
    <scope>NUCLEOTIDE SEQUENCE [LARGE SCALE GENOMIC DNA]</scope>
    <source>
        <strain evidence="3 4">ATCC 58844</strain>
    </source>
</reference>
<dbReference type="PROSITE" id="PS50069">
    <property type="entry name" value="CULLIN_2"/>
    <property type="match status" value="1"/>
</dbReference>
<dbReference type="InterPro" id="IPR036317">
    <property type="entry name" value="Cullin_homology_sf"/>
</dbReference>
<evidence type="ECO:0000259" key="2">
    <source>
        <dbReference type="PROSITE" id="PS50069"/>
    </source>
</evidence>
<protein>
    <submittedName>
        <fullName evidence="3">HBR069Wp</fullName>
    </submittedName>
</protein>
<dbReference type="PANTHER" id="PTHR45957:SF1">
    <property type="entry name" value="ANAPHASE-PROMOTING COMPLEX SUBUNIT 2"/>
    <property type="match status" value="1"/>
</dbReference>
<dbReference type="Pfam" id="PF26557">
    <property type="entry name" value="Cullin_AB"/>
    <property type="match status" value="1"/>
</dbReference>
<dbReference type="SUPFAM" id="SSF75632">
    <property type="entry name" value="Cullin homology domain"/>
    <property type="match status" value="1"/>
</dbReference>
<dbReference type="InterPro" id="IPR044554">
    <property type="entry name" value="ANAPC2"/>
</dbReference>
<dbReference type="Gene3D" id="3.30.230.130">
    <property type="entry name" value="Cullin, Chain C, Domain 2"/>
    <property type="match status" value="1"/>
</dbReference>
<name>A0A125RDZ2_9SACH</name>
<dbReference type="PANTHER" id="PTHR45957">
    <property type="entry name" value="ANAPHASE-PROMOTING COMPLEX SUBUNIT 2"/>
    <property type="match status" value="1"/>
</dbReference>
<proteinExistence type="inferred from homology"/>
<dbReference type="Pfam" id="PF25773">
    <property type="entry name" value="TPR_ANAPC2"/>
    <property type="match status" value="1"/>
</dbReference>
<dbReference type="GeneID" id="28722168"/>
<keyword evidence="4" id="KW-1185">Reference proteome</keyword>
<evidence type="ECO:0000313" key="4">
    <source>
        <dbReference type="Proteomes" id="UP000243052"/>
    </source>
</evidence>
<dbReference type="Proteomes" id="UP000243052">
    <property type="component" value="Chromosome ii"/>
</dbReference>
<dbReference type="GO" id="GO:0005680">
    <property type="term" value="C:anaphase-promoting complex"/>
    <property type="evidence" value="ECO:0007669"/>
    <property type="project" value="TreeGrafter"/>
</dbReference>
<dbReference type="InterPro" id="IPR016158">
    <property type="entry name" value="Cullin_homology"/>
</dbReference>
<dbReference type="GO" id="GO:0070979">
    <property type="term" value="P:protein K11-linked ubiquitination"/>
    <property type="evidence" value="ECO:0007669"/>
    <property type="project" value="TreeGrafter"/>
</dbReference>
<dbReference type="GO" id="GO:0007091">
    <property type="term" value="P:metaphase/anaphase transition of mitotic cell cycle"/>
    <property type="evidence" value="ECO:0007669"/>
    <property type="project" value="TreeGrafter"/>
</dbReference>
<dbReference type="RefSeq" id="XP_017985966.1">
    <property type="nucleotide sequence ID" value="XM_018130477.1"/>
</dbReference>
<comment type="similarity">
    <text evidence="1">Belongs to the cullin family.</text>
</comment>